<feature type="domain" description="Tyrosinase copper-binding" evidence="11">
    <location>
        <begin position="1073"/>
        <end position="1084"/>
    </location>
</feature>
<dbReference type="SUPFAM" id="SSF81277">
    <property type="entry name" value="C-terminal domain of mollusc hemocyanin"/>
    <property type="match status" value="8"/>
</dbReference>
<reference evidence="12" key="1">
    <citation type="submission" date="2020-08" db="EMBL/GenBank/DDBJ databases">
        <authorList>
            <person name="Schaefer G."/>
            <person name="Grebe L."/>
            <person name="Lieb B."/>
        </authorList>
    </citation>
    <scope>NUCLEOTIDE SEQUENCE</scope>
</reference>
<dbReference type="GO" id="GO:0016491">
    <property type="term" value="F:oxidoreductase activity"/>
    <property type="evidence" value="ECO:0007669"/>
    <property type="project" value="InterPro"/>
</dbReference>
<reference evidence="12" key="2">
    <citation type="journal article" date="2021" name="J. Mol. Evol.">
        <title>Hemocyanins of Muricidae: New 'Insights' Unravel an Additional Highly Hydrophilic 800 kDa Mass Within the Molecule.</title>
        <authorList>
            <person name="Schafer G.G."/>
            <person name="Grebe L.J."/>
            <person name="Depoix F."/>
            <person name="Lieb B."/>
        </authorList>
    </citation>
    <scope>NUCLEOTIDE SEQUENCE</scope>
</reference>
<feature type="domain" description="Tyrosinase copper-binding" evidence="10">
    <location>
        <begin position="1764"/>
        <end position="1781"/>
    </location>
</feature>
<dbReference type="InterPro" id="IPR028999">
    <property type="entry name" value="Beta-sandwich_Haemocyanin"/>
</dbReference>
<evidence type="ECO:0000256" key="6">
    <source>
        <dbReference type="ARBA" id="ARBA00023157"/>
    </source>
</evidence>
<dbReference type="PROSITE" id="PS00498">
    <property type="entry name" value="TYROSINASE_2"/>
    <property type="match status" value="8"/>
</dbReference>
<dbReference type="PANTHER" id="PTHR11474:SF126">
    <property type="entry name" value="TYROSINASE-LIKE PROTEIN TYR-1-RELATED"/>
    <property type="match status" value="1"/>
</dbReference>
<feature type="domain" description="Tyrosinase copper-binding" evidence="10">
    <location>
        <begin position="3011"/>
        <end position="3028"/>
    </location>
</feature>
<keyword evidence="3" id="KW-0561">Oxygen transport</keyword>
<protein>
    <submittedName>
        <fullName evidence="12">Hemocyanin 1</fullName>
    </submittedName>
</protein>
<dbReference type="InterPro" id="IPR002227">
    <property type="entry name" value="Tyrosinase_Cu-bd"/>
</dbReference>
<keyword evidence="7" id="KW-0325">Glycoprotein</keyword>
<evidence type="ECO:0000259" key="11">
    <source>
        <dbReference type="PROSITE" id="PS00498"/>
    </source>
</evidence>
<evidence type="ECO:0000256" key="4">
    <source>
        <dbReference type="ARBA" id="ARBA00022723"/>
    </source>
</evidence>
<feature type="domain" description="Tyrosinase copper-binding" evidence="10">
    <location>
        <begin position="1347"/>
        <end position="1364"/>
    </location>
</feature>
<dbReference type="GO" id="GO:0046872">
    <property type="term" value="F:metal ion binding"/>
    <property type="evidence" value="ECO:0007669"/>
    <property type="project" value="UniProtKB-KW"/>
</dbReference>
<proteinExistence type="evidence at transcript level"/>
<feature type="domain" description="Tyrosinase copper-binding" evidence="11">
    <location>
        <begin position="2734"/>
        <end position="2745"/>
    </location>
</feature>
<keyword evidence="2" id="KW-0813">Transport</keyword>
<feature type="domain" description="Tyrosinase copper-binding" evidence="10">
    <location>
        <begin position="2599"/>
        <end position="2616"/>
    </location>
</feature>
<evidence type="ECO:0000313" key="12">
    <source>
        <dbReference type="EMBL" id="QQV29868.1"/>
    </source>
</evidence>
<keyword evidence="6" id="KW-1015">Disulfide bond</keyword>
<comment type="function">
    <text evidence="1">Hemocyanins are copper-containing oxygen carriers occurring freely dissolved in the hemolymph of many mollusks and arthropods.</text>
</comment>
<accession>A0A886NJ07</accession>
<feature type="domain" description="Tyrosinase copper-binding" evidence="11">
    <location>
        <begin position="228"/>
        <end position="239"/>
    </location>
</feature>
<keyword evidence="9" id="KW-0732">Signal</keyword>
<evidence type="ECO:0000256" key="5">
    <source>
        <dbReference type="ARBA" id="ARBA00023008"/>
    </source>
</evidence>
<evidence type="ECO:0000259" key="10">
    <source>
        <dbReference type="PROSITE" id="PS00497"/>
    </source>
</evidence>
<feature type="domain" description="Tyrosinase copper-binding" evidence="10">
    <location>
        <begin position="82"/>
        <end position="99"/>
    </location>
</feature>
<dbReference type="GO" id="GO:0005344">
    <property type="term" value="F:oxygen carrier activity"/>
    <property type="evidence" value="ECO:0007669"/>
    <property type="project" value="UniProtKB-KW"/>
</dbReference>
<feature type="domain" description="Tyrosinase copper-binding" evidence="11">
    <location>
        <begin position="1908"/>
        <end position="1919"/>
    </location>
</feature>
<organism evidence="12">
    <name type="scientific">Nucella lapillus</name>
    <name type="common">Atlantic dogwinkle</name>
    <name type="synonym">Buccinum lapillus</name>
    <dbReference type="NCBI Taxonomy" id="51631"/>
    <lineage>
        <taxon>Eukaryota</taxon>
        <taxon>Metazoa</taxon>
        <taxon>Spiralia</taxon>
        <taxon>Lophotrochozoa</taxon>
        <taxon>Mollusca</taxon>
        <taxon>Gastropoda</taxon>
        <taxon>Caenogastropoda</taxon>
        <taxon>Neogastropoda</taxon>
        <taxon>Muricoidea</taxon>
        <taxon>Muricidae</taxon>
        <taxon>Nucella</taxon>
    </lineage>
</organism>
<dbReference type="EMBL" id="MT939254">
    <property type="protein sequence ID" value="QQV29868.1"/>
    <property type="molecule type" value="mRNA"/>
</dbReference>
<feature type="domain" description="Tyrosinase copper-binding" evidence="10">
    <location>
        <begin position="517"/>
        <end position="534"/>
    </location>
</feature>
<dbReference type="Gene3D" id="1.10.1280.10">
    <property type="entry name" value="Di-copper center containing domain from catechol oxidase"/>
    <property type="match status" value="8"/>
</dbReference>
<dbReference type="PROSITE" id="PS00497">
    <property type="entry name" value="TYROSINASE_1"/>
    <property type="match status" value="7"/>
</dbReference>
<dbReference type="Pfam" id="PF00264">
    <property type="entry name" value="Tyrosinase"/>
    <property type="match status" value="8"/>
</dbReference>
<evidence type="ECO:0000256" key="7">
    <source>
        <dbReference type="ARBA" id="ARBA00023180"/>
    </source>
</evidence>
<feature type="domain" description="Tyrosinase copper-binding" evidence="11">
    <location>
        <begin position="1484"/>
        <end position="1495"/>
    </location>
</feature>
<keyword evidence="5" id="KW-0186">Copper</keyword>
<dbReference type="Gene3D" id="2.60.310.10">
    <property type="entry name" value="Haemocyanin C-terminal domain"/>
    <property type="match status" value="8"/>
</dbReference>
<dbReference type="SUPFAM" id="SSF48056">
    <property type="entry name" value="Di-copper centre-containing domain"/>
    <property type="match status" value="8"/>
</dbReference>
<sequence>MTSPQVTGTLLFSLAFLCLTTGSLLRKNVDSLTEQEILRFQSTLMELENDHTDHGFQALGGYHGEPSGCHMKDGAEIACCIHGEATFPMWHRAYTVQFEQLLVMKGLSNLGVPYWDWSEPLTSLPELVRHQIFKDPEGGVGQRNAWFSAEINHGDVHEHTARAVDDRLFEHPEEGHNTRLFDLILDALEQHDYCHFEAQLEVGHNHIHYLVGGRHHYSMATLEYSAYDPIFFLHHSNVDRIFVIWQEMQKRRGLPYDHSDCSVELFNKPMEPFKRDSNPVQITKTYSKPRDLFSHLQLGYTYDDLSLGGMSLDELYHHLEERSGRDRTFASFALHGVGFSANVRVKVCDVHDDGDAKDYYGNDDHHDHCVLSGDFFILGGANEMPWEFTVPVLFDVTDAIHNLTLEEGGHYGVHVEVYSVNGTRLGAHVLGTTPHLSHRPARGYHDPEIPDGRSGKTVVRKDVEVLTKEEMYHLRQAMAKFQNDTSIDGFQAVAEFHGLPAKCPHPDAAVRYACCVHGMPTFPHWHRLFVTEVEDELKSRGLEIGMPYWEWTRPNTHVPELAAEETYEDPHTHHQVHNPFHDAVVAFLGEKTSRDIQEDELSETPDFGDHTSLFDAMLLAFEQEDFCDFEVQFEVVHNAIHFLVGGLNPYTMATLHYSAYDPIFYLHHSNVDRLWAIWQRLQMRRGKLYKAHCAGSLTEEVMKPFGFPPPYHNDPKTHDNARPDKVYDYEHVLEYTYDSLLFGGMTIEQLDHYLEERQTHDRVFVGVMLHNIGISAWATLSIEMKNGENYTVGKLGVLGGEKEMPWHFDRPYKVEITDALHKLGYRYDDDFHVHMHLTDVKGHEWPEDTFSHHTIFHQPASIHHEEEYHKDEHVRMDVETLTVEQEQYLREALATLKHDHSISGYNQIASFHGQPNWCPSLEAEHKFACCTHGMPIFPHWHRLLTVQAENALRAHGLHSGLPYWDWTLPMTELPKFVAVATYESPRTHHEEINPWYNAEVNDHNTTRSVRDELFQQPELGKLTRIAEKVMLAFEQDNFCDFEIQYEIAHNHIHALVGGNQLYSMASLRYTAFDPIFYLHHSNTDRIWAIWQVLQKIRGKPYNSANCALSELRKPLQPFAQTSVTNPDPVTRDNSAPFKVFNYRKSFHYRYDNLQFNGMSPPQLQREIIKRKGLERVFAGFMLHGIQKSSLVVFEICKPDDTCKQAGEFYLLGDEFEMPWEYDRLFKYEITDQLDKFDLKPTDRYDIHYTVYDLNRQNLGEDLFGNATIVYKHGLGHMRGHEGDYLEEVMASSHVRKDMSTLTNGECESLRSALHDMEEDGSFEQIAKFHGYPGLCDHKGRAVGCCMHGSPIFPHWHRLYVEQVENALLNHGSAVSVPYWDWTEHFDELPNLIGKPTYFNSRMHRKEINPFFRWKVSGSGEFTSRDPRFDLFDSEYFLESAMLALEQTSFCDFEVQFEVTHNAIHSFLGGRGKVSMSTLDYSAFDPIFMLHHSTVDRIWAIWQALQKHRDLSFDETDCAVNLMGQTMHPFDNTDINLFRLTHEYSRPADVWDYSGHLNYHYDNLDFHHWSISELDEVLKKQRSRDRMFAGFMLHGIGTSAVVEINVCVDTGVGGRSCHHPAGKFCILGGEYEMPFTFDRLYKHDISDAIRKLGLKLDSAADFDLEVKIHSFNGSYIDASLLKKPTIIFQPGEGHTQDDEGHPIRDLVRKSVWSLSPAEHRSLVLAMRSLQHDSSADGFQSLASFHALPPLCPYPEATERFACCIHGMATFPQWHRLYTVQFEDALRRHGPLVGIPYWDTVVPQSELPPFLHEATWDDPLFHANFTNPWHGADIEFNHQHVARDFNMDQLAKKGPKGYDTWSWKQFVFALEQEDFCDFEVQFEIAHNALHAWVGGHEEYSMGHLHFASYDPVFILHHSNMDRILALWQELQAFRGHDPYNINCALELMREPLKPFSFGPPYNLNSNTREHSKPEEALDYHTHFHYQYDSLELQGMNVQRIQDYINKQKEKARVFAGFLLEGFGSSAHVAFSVCKEGGECTDAGFFDVLGGQLEMHWKFDRLYKYEITDVLAAKGLEVHDSFHIEVTITAPNSTVLPSTLIPTPSIIYVPKSHDTELHEVAPNRVRRSLADLTERDAKNLKSAIRDLQKDDSKDGYQHIAGFHGAPALCPTPEAAEYACCIHGMPTFPHWHRLYAVEMEDALIRHGSGVALPYWDWTLPITELPHLFTSESYYDPWRDEVVPNPFVRAYIKVAGGYTVRDPQPELHKLSKDGNHSILFDEILLALEQTDYCDFEVQYEVTHNAIHYLVGGRQVYSLGSLDYSSYDPIFFVHHAFMDKVWAVWQEMQKRRGLVYDRADCAVNYMKHKMHPFDWDDLNPDVRTREHAMPQSVFDYEDLGYHYDNFEIGGNTLEELERKIHEKQSHPRVFAAFHLHSIGTSADILFHVCKTENSCTRAGGIFVLGGALEMPWSFDRLYKYDITEDLHDLGIEPEDVFNAQAPFHLKYEIHAVNGSALPPSSISAPTLIFKPAVGASVDQTSYSIAGVGVRKDINTLTAAEVSNLRDALRRLQAGTGRVSYDSVASAHGYPPQCKMGPYDIACCRHGMASFPGWHRVFTRQMEVALSWEGAMVGIPYWEWTEAFTELPTLVSEELDNPFHHGHIPGKDKNITTTRAPRPQLFKDPEHGEESFFYRQALLTFEQKDFCDFEVQFEVLHNAIHSWIGGTSPYGMSTLEYCAYDPIFFIHHSNVDRQFAIWQELQKFRKLDYNTANCHIQDLRQPLEPFNRPDNPVLVTKAHSRAIDAFNYDQYGYQYDHLNFHGMSVEKLHHKLEKRQEQDRVFLNFMLHGIKMSGDVEFDLCNEKGTCNFAGTFAILGGPLEMPWQFDRVFKYDVTKIFRQMRLRPDSNYTIPLRLRAVNGMELDSHIMEPPSVTFVPGRKVGSTKAVVHEDPMPTETEDLTRYEISALSLEQISNLRNALYKLQNDFGPNGFEAIASFHGAPGVCPQNASKHHSCCQHGMPAFPHWHRLLTVQFEHALKEKGAGVGVPYWDWTRPSKGLPSFFTDPSNINPFKTYLMSFNDHHIERQVHEDLFSHSSEADPESLFHQALEMLEETNYCDFEVHYEMLHNAVHELIGGNHTYSMSTLEYSAFDPFFMVHHSSIDRIWAIWQTLQKLRHKPFNYAVCAARSMNRPLEPFSYDTINKDSLTHDNAMPSQIFDSHKFHYHYDNLQLNGHSVTELYKMIHSMQAQTRTFAGFVLSGFGSSARVHVDIVKGADTASVGNFFVLGGPTELPWAYERIYKLDMTEATKKLGLAGSTSFEFKLTVTKYDGTPMDVHFPDPVILKRRANSHFDELILPIRKENKLPPKIVVRRGTRVLFHPTEVSVVGPIRELGSFTNSEHCAIPPGHAHSYELDVLHVLEPGDYYFVSNNLDACKAGSRVQISVDEE</sequence>
<dbReference type="PANTHER" id="PTHR11474">
    <property type="entry name" value="TYROSINASE FAMILY MEMBER"/>
    <property type="match status" value="1"/>
</dbReference>
<evidence type="ECO:0000256" key="3">
    <source>
        <dbReference type="ARBA" id="ARBA00022621"/>
    </source>
</evidence>
<name>A0A886NJ07_NUCLP</name>
<feature type="region of interest" description="Disordered" evidence="8">
    <location>
        <begin position="436"/>
        <end position="455"/>
    </location>
</feature>
<feature type="domain" description="Tyrosinase copper-binding" evidence="10">
    <location>
        <begin position="932"/>
        <end position="949"/>
    </location>
</feature>
<evidence type="ECO:0000256" key="2">
    <source>
        <dbReference type="ARBA" id="ARBA00022448"/>
    </source>
</evidence>
<dbReference type="InterPro" id="IPR008922">
    <property type="entry name" value="Di-copper_centre_dom_sf"/>
</dbReference>
<feature type="compositionally biased region" description="Basic and acidic residues" evidence="8">
    <location>
        <begin position="443"/>
        <end position="455"/>
    </location>
</feature>
<feature type="domain" description="Tyrosinase copper-binding" evidence="11">
    <location>
        <begin position="2322"/>
        <end position="2333"/>
    </location>
</feature>
<keyword evidence="4" id="KW-0479">Metal-binding</keyword>
<feature type="signal peptide" evidence="9">
    <location>
        <begin position="1"/>
        <end position="22"/>
    </location>
</feature>
<dbReference type="Pfam" id="PF14830">
    <property type="entry name" value="Haemocyan_bet_s"/>
    <property type="match status" value="8"/>
</dbReference>
<feature type="domain" description="Tyrosinase copper-binding" evidence="11">
    <location>
        <begin position="661"/>
        <end position="672"/>
    </location>
</feature>
<dbReference type="Gene3D" id="2.60.40.2570">
    <property type="match status" value="1"/>
</dbReference>
<feature type="chain" id="PRO_5032855649" evidence="9">
    <location>
        <begin position="23"/>
        <end position="3441"/>
    </location>
</feature>
<feature type="domain" description="Tyrosinase copper-binding" evidence="11">
    <location>
        <begin position="3145"/>
        <end position="3156"/>
    </location>
</feature>
<evidence type="ECO:0000256" key="8">
    <source>
        <dbReference type="SAM" id="MobiDB-lite"/>
    </source>
</evidence>
<evidence type="ECO:0000256" key="9">
    <source>
        <dbReference type="SAM" id="SignalP"/>
    </source>
</evidence>
<dbReference type="InterPro" id="IPR036848">
    <property type="entry name" value="Haemocyanin_C_sf"/>
</dbReference>
<dbReference type="PRINTS" id="PR00092">
    <property type="entry name" value="TYROSINASE"/>
</dbReference>
<dbReference type="InterPro" id="IPR050316">
    <property type="entry name" value="Tyrosinase/Hemocyanin"/>
</dbReference>
<evidence type="ECO:0000256" key="1">
    <source>
        <dbReference type="ARBA" id="ARBA00002958"/>
    </source>
</evidence>